<evidence type="ECO:0000313" key="2">
    <source>
        <dbReference type="EMBL" id="HBJ09787.1"/>
    </source>
</evidence>
<gene>
    <name evidence="2" type="ORF">DDY73_12385</name>
</gene>
<keyword evidence="2" id="KW-0540">Nuclease</keyword>
<reference evidence="2 3" key="1">
    <citation type="journal article" date="2018" name="Nat. Biotechnol.">
        <title>A standardized bacterial taxonomy based on genome phylogeny substantially revises the tree of life.</title>
        <authorList>
            <person name="Parks D.H."/>
            <person name="Chuvochina M."/>
            <person name="Waite D.W."/>
            <person name="Rinke C."/>
            <person name="Skarshewski A."/>
            <person name="Chaumeil P.A."/>
            <person name="Hugenholtz P."/>
        </authorList>
    </citation>
    <scope>NUCLEOTIDE SEQUENCE [LARGE SCALE GENOMIC DNA]</scope>
    <source>
        <strain evidence="2">UBA11482</strain>
    </source>
</reference>
<organism evidence="2 3">
    <name type="scientific">Coprobacter fastidiosus</name>
    <dbReference type="NCBI Taxonomy" id="1099853"/>
    <lineage>
        <taxon>Bacteria</taxon>
        <taxon>Pseudomonadati</taxon>
        <taxon>Bacteroidota</taxon>
        <taxon>Bacteroidia</taxon>
        <taxon>Bacteroidales</taxon>
        <taxon>Barnesiellaceae</taxon>
        <taxon>Coprobacter</taxon>
    </lineage>
</organism>
<dbReference type="InterPro" id="IPR000305">
    <property type="entry name" value="GIY-YIG_endonuc"/>
</dbReference>
<dbReference type="Pfam" id="PF22945">
    <property type="entry name" value="LEM-3_GIY-YIG"/>
    <property type="match status" value="1"/>
</dbReference>
<dbReference type="CDD" id="cd10440">
    <property type="entry name" value="GIY-YIG_COG3680"/>
    <property type="match status" value="1"/>
</dbReference>
<dbReference type="AlphaFoldDB" id="A0A354M5J8"/>
<accession>A0A354M5J8</accession>
<dbReference type="GO" id="GO:0004519">
    <property type="term" value="F:endonuclease activity"/>
    <property type="evidence" value="ECO:0007669"/>
    <property type="project" value="UniProtKB-KW"/>
</dbReference>
<evidence type="ECO:0000313" key="3">
    <source>
        <dbReference type="Proteomes" id="UP000262954"/>
    </source>
</evidence>
<dbReference type="EMBL" id="DNWC01000160">
    <property type="protein sequence ID" value="HBJ09787.1"/>
    <property type="molecule type" value="Genomic_DNA"/>
</dbReference>
<name>A0A354M5J8_9BACT</name>
<sequence length="258" mass="29992">MNKFSDKTVKELCFYVYSLVDPRNSKIFYIGKGSGNRVFQHCEAALLENKESLKLNLIRDIIASGAKVEHYILRHKLSEKEALQIESILIDFLTYPKFNTEQVLTNIVSGHHQWDEGIKTVEEISEIYDCEKIKVKSHEHLMLVSLNRSFDDAKAHDIYQRINIYEKTRKYWSIAKSRAAKVDYVLGVYHGIVRSVLKVDNYEWTIYDEEKKVCFNKERCCFHGILVADSPYLNKDVSDYPFGSGGAIRYISIEGNDW</sequence>
<proteinExistence type="predicted"/>
<dbReference type="RefSeq" id="WP_297303335.1">
    <property type="nucleotide sequence ID" value="NZ_DBFMWK010000021.1"/>
</dbReference>
<dbReference type="Proteomes" id="UP000262954">
    <property type="component" value="Unassembled WGS sequence"/>
</dbReference>
<keyword evidence="2" id="KW-0378">Hydrolase</keyword>
<evidence type="ECO:0000259" key="1">
    <source>
        <dbReference type="PROSITE" id="PS50164"/>
    </source>
</evidence>
<protein>
    <submittedName>
        <fullName evidence="2">Endonuclease</fullName>
    </submittedName>
</protein>
<keyword evidence="2" id="KW-0255">Endonuclease</keyword>
<feature type="domain" description="GIY-YIG" evidence="1">
    <location>
        <begin position="12"/>
        <end position="100"/>
    </location>
</feature>
<comment type="caution">
    <text evidence="2">The sequence shown here is derived from an EMBL/GenBank/DDBJ whole genome shotgun (WGS) entry which is preliminary data.</text>
</comment>
<dbReference type="PROSITE" id="PS50164">
    <property type="entry name" value="GIY_YIG"/>
    <property type="match status" value="1"/>
</dbReference>